<reference evidence="2" key="1">
    <citation type="submission" date="2020-11" db="EMBL/GenBank/DDBJ databases">
        <title>Bacterial whole genome sequence for Panacibacter sp. DH6.</title>
        <authorList>
            <person name="Le V."/>
            <person name="Ko S."/>
            <person name="Ahn C.-Y."/>
            <person name="Oh H.-M."/>
        </authorList>
    </citation>
    <scope>NUCLEOTIDE SEQUENCE</scope>
    <source>
        <strain evidence="2">DH6</strain>
    </source>
</reference>
<dbReference type="EMBL" id="JADWYR010000001">
    <property type="protein sequence ID" value="MBG9374652.1"/>
    <property type="molecule type" value="Genomic_DNA"/>
</dbReference>
<protein>
    <submittedName>
        <fullName evidence="2">Uncharacterized protein</fullName>
    </submittedName>
</protein>
<name>A0A931GY51_9BACT</name>
<sequence>MTCEEKQDYDILKLLIDNNGYLSYWDFRAKASEAGVGLEHEITNEMNNRGLIDEGIFVVNDREEQGNKITIAGRNKYKFLLDQMAAEKKNETIARWTFWIVIIGTIAAILSVMLPLLQ</sequence>
<dbReference type="RefSeq" id="WP_196988751.1">
    <property type="nucleotide sequence ID" value="NZ_JADWYR010000001.1"/>
</dbReference>
<keyword evidence="1" id="KW-0472">Membrane</keyword>
<evidence type="ECO:0000256" key="1">
    <source>
        <dbReference type="SAM" id="Phobius"/>
    </source>
</evidence>
<dbReference type="AlphaFoldDB" id="A0A931GY51"/>
<gene>
    <name evidence="2" type="ORF">I5907_00270</name>
</gene>
<evidence type="ECO:0000313" key="2">
    <source>
        <dbReference type="EMBL" id="MBG9374652.1"/>
    </source>
</evidence>
<accession>A0A931GY51</accession>
<keyword evidence="1" id="KW-1133">Transmembrane helix</keyword>
<organism evidence="2 3">
    <name type="scientific">Panacibacter microcysteis</name>
    <dbReference type="NCBI Taxonomy" id="2793269"/>
    <lineage>
        <taxon>Bacteria</taxon>
        <taxon>Pseudomonadati</taxon>
        <taxon>Bacteroidota</taxon>
        <taxon>Chitinophagia</taxon>
        <taxon>Chitinophagales</taxon>
        <taxon>Chitinophagaceae</taxon>
        <taxon>Panacibacter</taxon>
    </lineage>
</organism>
<comment type="caution">
    <text evidence="2">The sequence shown here is derived from an EMBL/GenBank/DDBJ whole genome shotgun (WGS) entry which is preliminary data.</text>
</comment>
<keyword evidence="1" id="KW-0812">Transmembrane</keyword>
<feature type="transmembrane region" description="Helical" evidence="1">
    <location>
        <begin position="96"/>
        <end position="117"/>
    </location>
</feature>
<proteinExistence type="predicted"/>
<dbReference type="Proteomes" id="UP000628448">
    <property type="component" value="Unassembled WGS sequence"/>
</dbReference>
<evidence type="ECO:0000313" key="3">
    <source>
        <dbReference type="Proteomes" id="UP000628448"/>
    </source>
</evidence>
<keyword evidence="3" id="KW-1185">Reference proteome</keyword>